<feature type="compositionally biased region" description="Basic and acidic residues" evidence="1">
    <location>
        <begin position="85"/>
        <end position="100"/>
    </location>
</feature>
<accession>A0ABW6SN64</accession>
<proteinExistence type="predicted"/>
<organism evidence="2 3">
    <name type="scientific">Microtetraspora malaysiensis</name>
    <dbReference type="NCBI Taxonomy" id="161358"/>
    <lineage>
        <taxon>Bacteria</taxon>
        <taxon>Bacillati</taxon>
        <taxon>Actinomycetota</taxon>
        <taxon>Actinomycetes</taxon>
        <taxon>Streptosporangiales</taxon>
        <taxon>Streptosporangiaceae</taxon>
        <taxon>Microtetraspora</taxon>
    </lineage>
</organism>
<keyword evidence="3" id="KW-1185">Reference proteome</keyword>
<sequence length="324" mass="35047">MNTVELPALDGRDPLGFLAALGLLQVLDKVRLSFSDTTGCALLHGPFRDVAGIAGALRDIVAAIDEGAVLPGVDSKFPLRPAAPSRDRDAEKTDESDPMRVPRSAYAEQLHGQVAAMGNGGLGWLPSLVTDLAVDHAGRAALTPCMAPYGKQNVWTFFRKPLEAVRDDPARLSEALAGWRRLDGFTGEYLDHRVLRSAADHPLGKSIAAGVPGATWLATQALPLLRLTGDGQNLSATLWHRLHRRMVMVWPVWRPALDVHAVQVLLDHPTLRPSSTGDGDQVVVDRRRLLPLGIFEVYGAERQPIKGSKSAGVLVPVRVTHRPD</sequence>
<evidence type="ECO:0000313" key="3">
    <source>
        <dbReference type="Proteomes" id="UP001602013"/>
    </source>
</evidence>
<gene>
    <name evidence="2" type="ORF">ACFYXI_07600</name>
</gene>
<dbReference type="Proteomes" id="UP001602013">
    <property type="component" value="Unassembled WGS sequence"/>
</dbReference>
<reference evidence="2 3" key="1">
    <citation type="submission" date="2024-10" db="EMBL/GenBank/DDBJ databases">
        <title>The Natural Products Discovery Center: Release of the First 8490 Sequenced Strains for Exploring Actinobacteria Biosynthetic Diversity.</title>
        <authorList>
            <person name="Kalkreuter E."/>
            <person name="Kautsar S.A."/>
            <person name="Yang D."/>
            <person name="Bader C.D."/>
            <person name="Teijaro C.N."/>
            <person name="Fluegel L."/>
            <person name="Davis C.M."/>
            <person name="Simpson J.R."/>
            <person name="Lauterbach L."/>
            <person name="Steele A.D."/>
            <person name="Gui C."/>
            <person name="Meng S."/>
            <person name="Li G."/>
            <person name="Viehrig K."/>
            <person name="Ye F."/>
            <person name="Su P."/>
            <person name="Kiefer A.F."/>
            <person name="Nichols A."/>
            <person name="Cepeda A.J."/>
            <person name="Yan W."/>
            <person name="Fan B."/>
            <person name="Jiang Y."/>
            <person name="Adhikari A."/>
            <person name="Zheng C.-J."/>
            <person name="Schuster L."/>
            <person name="Cowan T.M."/>
            <person name="Smanski M.J."/>
            <person name="Chevrette M.G."/>
            <person name="De Carvalho L.P.S."/>
            <person name="Shen B."/>
        </authorList>
    </citation>
    <scope>NUCLEOTIDE SEQUENCE [LARGE SCALE GENOMIC DNA]</scope>
    <source>
        <strain evidence="2 3">NPDC002173</strain>
    </source>
</reference>
<dbReference type="RefSeq" id="WP_387409440.1">
    <property type="nucleotide sequence ID" value="NZ_JBIASD010000004.1"/>
</dbReference>
<name>A0ABW6SN64_9ACTN</name>
<comment type="caution">
    <text evidence="2">The sequence shown here is derived from an EMBL/GenBank/DDBJ whole genome shotgun (WGS) entry which is preliminary data.</text>
</comment>
<protein>
    <submittedName>
        <fullName evidence="2">Uncharacterized protein</fullName>
    </submittedName>
</protein>
<feature type="region of interest" description="Disordered" evidence="1">
    <location>
        <begin position="80"/>
        <end position="100"/>
    </location>
</feature>
<evidence type="ECO:0000313" key="2">
    <source>
        <dbReference type="EMBL" id="MFF3665444.1"/>
    </source>
</evidence>
<dbReference type="EMBL" id="JBIASD010000004">
    <property type="protein sequence ID" value="MFF3665444.1"/>
    <property type="molecule type" value="Genomic_DNA"/>
</dbReference>
<evidence type="ECO:0000256" key="1">
    <source>
        <dbReference type="SAM" id="MobiDB-lite"/>
    </source>
</evidence>